<protein>
    <submittedName>
        <fullName evidence="1">ETC complex I subunit conserved region-domain-containing protein</fullName>
    </submittedName>
</protein>
<name>A0ACC3SVF9_LIPKO</name>
<dbReference type="Proteomes" id="UP001433508">
    <property type="component" value="Unassembled WGS sequence"/>
</dbReference>
<proteinExistence type="predicted"/>
<gene>
    <name evidence="1" type="ORF">V1525DRAFT_410425</name>
</gene>
<organism evidence="1 2">
    <name type="scientific">Lipomyces kononenkoae</name>
    <name type="common">Yeast</name>
    <dbReference type="NCBI Taxonomy" id="34357"/>
    <lineage>
        <taxon>Eukaryota</taxon>
        <taxon>Fungi</taxon>
        <taxon>Dikarya</taxon>
        <taxon>Ascomycota</taxon>
        <taxon>Saccharomycotina</taxon>
        <taxon>Lipomycetes</taxon>
        <taxon>Lipomycetales</taxon>
        <taxon>Lipomycetaceae</taxon>
        <taxon>Lipomyces</taxon>
    </lineage>
</organism>
<evidence type="ECO:0000313" key="2">
    <source>
        <dbReference type="Proteomes" id="UP001433508"/>
    </source>
</evidence>
<comment type="caution">
    <text evidence="1">The sequence shown here is derived from an EMBL/GenBank/DDBJ whole genome shotgun (WGS) entry which is preliminary data.</text>
</comment>
<reference evidence="2" key="1">
    <citation type="journal article" date="2024" name="Front. Bioeng. Biotechnol.">
        <title>Genome-scale model development and genomic sequencing of the oleaginous clade Lipomyces.</title>
        <authorList>
            <person name="Czajka J.J."/>
            <person name="Han Y."/>
            <person name="Kim J."/>
            <person name="Mondo S.J."/>
            <person name="Hofstad B.A."/>
            <person name="Robles A."/>
            <person name="Haridas S."/>
            <person name="Riley R."/>
            <person name="LaButti K."/>
            <person name="Pangilinan J."/>
            <person name="Andreopoulos W."/>
            <person name="Lipzen A."/>
            <person name="Yan J."/>
            <person name="Wang M."/>
            <person name="Ng V."/>
            <person name="Grigoriev I.V."/>
            <person name="Spatafora J.W."/>
            <person name="Magnuson J.K."/>
            <person name="Baker S.E."/>
            <person name="Pomraning K.R."/>
        </authorList>
    </citation>
    <scope>NUCLEOTIDE SEQUENCE [LARGE SCALE GENOMIC DNA]</scope>
    <source>
        <strain evidence="2">CBS 7786</strain>
    </source>
</reference>
<keyword evidence="2" id="KW-1185">Reference proteome</keyword>
<evidence type="ECO:0000313" key="1">
    <source>
        <dbReference type="EMBL" id="KAK9235295.1"/>
    </source>
</evidence>
<accession>A0ACC3SVF9</accession>
<sequence length="176" mass="20384">MVTLDPAMSLARMTARRSITTAARPARLLFVRYNSSTTVPSSTEPKTPAEQEPLKRYDIISGAPEELSTKRIVRIYQQAKTAMQSGTWGTKSWRLDWDVDQKSNRWENDMMGWNSSGDYMQATEVKFKSKEDAIRFATNQGWDYYIQEPHKRDFRPKQYASNFLHSSGPLKHIRTK</sequence>
<dbReference type="EMBL" id="MU971422">
    <property type="protein sequence ID" value="KAK9235295.1"/>
    <property type="molecule type" value="Genomic_DNA"/>
</dbReference>